<evidence type="ECO:0000256" key="13">
    <source>
        <dbReference type="ARBA" id="ARBA00023136"/>
    </source>
</evidence>
<dbReference type="PROSITE" id="PS50109">
    <property type="entry name" value="HIS_KIN"/>
    <property type="match status" value="1"/>
</dbReference>
<dbReference type="InterPro" id="IPR001610">
    <property type="entry name" value="PAC"/>
</dbReference>
<dbReference type="SUPFAM" id="SSF55785">
    <property type="entry name" value="PYP-like sensor domain (PAS domain)"/>
    <property type="match status" value="3"/>
</dbReference>
<dbReference type="InterPro" id="IPR036097">
    <property type="entry name" value="HisK_dim/P_sf"/>
</dbReference>
<evidence type="ECO:0000256" key="10">
    <source>
        <dbReference type="ARBA" id="ARBA00022840"/>
    </source>
</evidence>
<evidence type="ECO:0000256" key="12">
    <source>
        <dbReference type="ARBA" id="ARBA00023012"/>
    </source>
</evidence>
<dbReference type="Proteomes" id="UP000199452">
    <property type="component" value="Unassembled WGS sequence"/>
</dbReference>
<keyword evidence="10" id="KW-0067">ATP-binding</keyword>
<dbReference type="Pfam" id="PF00512">
    <property type="entry name" value="HisKA"/>
    <property type="match status" value="1"/>
</dbReference>
<dbReference type="CDD" id="cd17546">
    <property type="entry name" value="REC_hyHK_CKI1_RcsC-like"/>
    <property type="match status" value="1"/>
</dbReference>
<dbReference type="NCBIfam" id="TIGR00229">
    <property type="entry name" value="sensory_box"/>
    <property type="match status" value="3"/>
</dbReference>
<dbReference type="InterPro" id="IPR000700">
    <property type="entry name" value="PAS-assoc_C"/>
</dbReference>
<dbReference type="Pfam" id="PF13426">
    <property type="entry name" value="PAS_9"/>
    <property type="match status" value="3"/>
</dbReference>
<dbReference type="InterPro" id="IPR036641">
    <property type="entry name" value="HPT_dom_sf"/>
</dbReference>
<dbReference type="GO" id="GO:0000155">
    <property type="term" value="F:phosphorelay sensor kinase activity"/>
    <property type="evidence" value="ECO:0007669"/>
    <property type="project" value="InterPro"/>
</dbReference>
<dbReference type="Gene3D" id="3.30.565.10">
    <property type="entry name" value="Histidine kinase-like ATPase, C-terminal domain"/>
    <property type="match status" value="1"/>
</dbReference>
<dbReference type="Pfam" id="PF00072">
    <property type="entry name" value="Response_reg"/>
    <property type="match status" value="1"/>
</dbReference>
<dbReference type="PRINTS" id="PR00344">
    <property type="entry name" value="BCTRLSENSOR"/>
</dbReference>
<evidence type="ECO:0000256" key="14">
    <source>
        <dbReference type="ARBA" id="ARBA00064003"/>
    </source>
</evidence>
<keyword evidence="12" id="KW-0902">Two-component regulatory system</keyword>
<evidence type="ECO:0000313" key="22">
    <source>
        <dbReference type="Proteomes" id="UP000199452"/>
    </source>
</evidence>
<keyword evidence="7" id="KW-0812">Transmembrane</keyword>
<keyword evidence="5 16" id="KW-0597">Phosphoprotein</keyword>
<evidence type="ECO:0000313" key="21">
    <source>
        <dbReference type="EMBL" id="SDB85916.1"/>
    </source>
</evidence>
<dbReference type="CDD" id="cd16922">
    <property type="entry name" value="HATPase_EvgS-ArcB-TorS-like"/>
    <property type="match status" value="1"/>
</dbReference>
<evidence type="ECO:0000256" key="3">
    <source>
        <dbReference type="ARBA" id="ARBA00012438"/>
    </source>
</evidence>
<organism evidence="21 22">
    <name type="scientific">Williamwhitmania taraxaci</name>
    <dbReference type="NCBI Taxonomy" id="1640674"/>
    <lineage>
        <taxon>Bacteria</taxon>
        <taxon>Pseudomonadati</taxon>
        <taxon>Bacteroidota</taxon>
        <taxon>Bacteroidia</taxon>
        <taxon>Bacteroidales</taxon>
        <taxon>Williamwhitmaniaceae</taxon>
        <taxon>Williamwhitmania</taxon>
    </lineage>
</organism>
<evidence type="ECO:0000256" key="1">
    <source>
        <dbReference type="ARBA" id="ARBA00000085"/>
    </source>
</evidence>
<sequence length="893" mass="99092">MSIRSLIEACLDPLVAINSDGKILEMNQALTDITGITSEQSNGTDFFNYFTEPQKVREVYNDVLVNGLVTDIPLTLRHNTGKLTDMLFNVSQYKNDKGKAVGVVIVARDAPAHRQNSQYARSIIEASLDPLFAISLFGKIIDVNEATLKATEQTRKEIVGTSFIKYFTEPEKARKAYKEAFAKGFIKDYPLVIIDGGDTTVLCNGSVYKDDSGNVLGVVIVCRDVTAQKMLSKYSLSLIEASLDPLVTISIAGKITDMNEALTKITGITREKLTGTDFFEYFTEPQKAREVYLEVFAKGSVADYPLTLRHKNGKLTDVLFNGSVYKDDGGKVMGVVIVARDVTDQKRIATELNEAIIFAELATGIAEDAQRKAESATEIATDAVKAKQQFLSNMSHEIRTPMNAIIGFTKVLMKTDLTIKQKEYLSAIKVSGDALIVLINDILDLAKVEAGKMTFEQTPFKMELSISAMLHLFETKIQEKNLRLIIDYDETIPKVLVGDSVRLHQVILNLVSNAVKFTSNGTVTVSVHMVTEDEEMVTIEFAITDTGIGIPEDKIGTIFDNFQQASSGTSRLYGGTGLGLSIVKQLVEPQGGKISVKSIINEGSTFSFTLDFKKTKDEAALDLEMDELDKDIKNIKVLVVEDIALNQLLMKTVLDDYGFERDIADNGKIAIEKVQTKTYDVILMDLQMPEMNGFEATEYIRNTLHSNIPIIALTADVTTADLEKCKAVGMNDYIAKPIDERLLYSKIVGLVKKRLTISGSQDSGDSQDKKPRCIDLNYLSHRTKSNPDLMMEMISLYLEQTPPLISTMKQSLEDKDWKSLYSAVHKIIPSFSRMGIHVDFENMARHVQEYASTQAEAEGIPDLVLQIENVCLQACKELEEELNTIKNARAKIV</sequence>
<dbReference type="GO" id="GO:0005886">
    <property type="term" value="C:plasma membrane"/>
    <property type="evidence" value="ECO:0007669"/>
    <property type="project" value="UniProtKB-SubCell"/>
</dbReference>
<dbReference type="InterPro" id="IPR004358">
    <property type="entry name" value="Sig_transdc_His_kin-like_C"/>
</dbReference>
<feature type="domain" description="Response regulatory" evidence="18">
    <location>
        <begin position="636"/>
        <end position="751"/>
    </location>
</feature>
<comment type="catalytic activity">
    <reaction evidence="1">
        <text>ATP + protein L-histidine = ADP + protein N-phospho-L-histidine.</text>
        <dbReference type="EC" id="2.7.13.3"/>
    </reaction>
</comment>
<evidence type="ECO:0000259" key="19">
    <source>
        <dbReference type="PROSITE" id="PS50112"/>
    </source>
</evidence>
<feature type="domain" description="PAS" evidence="19">
    <location>
        <begin position="238"/>
        <end position="286"/>
    </location>
</feature>
<dbReference type="AlphaFoldDB" id="A0A1G6GXP8"/>
<dbReference type="CDD" id="cd00082">
    <property type="entry name" value="HisKA"/>
    <property type="match status" value="1"/>
</dbReference>
<gene>
    <name evidence="21" type="ORF">SAMN05216323_100463</name>
</gene>
<protein>
    <recommendedName>
        <fullName evidence="15">Sensory/regulatory protein RpfC</fullName>
        <ecNumber evidence="3">2.7.13.3</ecNumber>
    </recommendedName>
</protein>
<feature type="modified residue" description="4-aspartylphosphate" evidence="16">
    <location>
        <position position="685"/>
    </location>
</feature>
<feature type="domain" description="PAS" evidence="19">
    <location>
        <begin position="116"/>
        <end position="171"/>
    </location>
</feature>
<dbReference type="PROSITE" id="PS50110">
    <property type="entry name" value="RESPONSE_REGULATORY"/>
    <property type="match status" value="1"/>
</dbReference>
<evidence type="ECO:0000256" key="9">
    <source>
        <dbReference type="ARBA" id="ARBA00022777"/>
    </source>
</evidence>
<dbReference type="InterPro" id="IPR035965">
    <property type="entry name" value="PAS-like_dom_sf"/>
</dbReference>
<dbReference type="Gene3D" id="3.40.50.2300">
    <property type="match status" value="1"/>
</dbReference>
<dbReference type="SUPFAM" id="SSF47384">
    <property type="entry name" value="Homodimeric domain of signal transducing histidine kinase"/>
    <property type="match status" value="1"/>
</dbReference>
<dbReference type="PROSITE" id="PS50112">
    <property type="entry name" value="PAS"/>
    <property type="match status" value="3"/>
</dbReference>
<dbReference type="GO" id="GO:0005524">
    <property type="term" value="F:ATP binding"/>
    <property type="evidence" value="ECO:0007669"/>
    <property type="project" value="UniProtKB-KW"/>
</dbReference>
<dbReference type="InterPro" id="IPR003594">
    <property type="entry name" value="HATPase_dom"/>
</dbReference>
<dbReference type="InterPro" id="IPR005467">
    <property type="entry name" value="His_kinase_dom"/>
</dbReference>
<dbReference type="SMART" id="SM00387">
    <property type="entry name" value="HATPase_c"/>
    <property type="match status" value="1"/>
</dbReference>
<dbReference type="InterPro" id="IPR011006">
    <property type="entry name" value="CheY-like_superfamily"/>
</dbReference>
<dbReference type="PROSITE" id="PS50113">
    <property type="entry name" value="PAC"/>
    <property type="match status" value="1"/>
</dbReference>
<dbReference type="EMBL" id="FMYP01000004">
    <property type="protein sequence ID" value="SDB85916.1"/>
    <property type="molecule type" value="Genomic_DNA"/>
</dbReference>
<dbReference type="InterPro" id="IPR003661">
    <property type="entry name" value="HisK_dim/P_dom"/>
</dbReference>
<proteinExistence type="predicted"/>
<keyword evidence="6" id="KW-0808">Transferase</keyword>
<dbReference type="PANTHER" id="PTHR45339:SF1">
    <property type="entry name" value="HYBRID SIGNAL TRANSDUCTION HISTIDINE KINASE J"/>
    <property type="match status" value="1"/>
</dbReference>
<keyword evidence="11" id="KW-1133">Transmembrane helix</keyword>
<evidence type="ECO:0000256" key="7">
    <source>
        <dbReference type="ARBA" id="ARBA00022692"/>
    </source>
</evidence>
<evidence type="ECO:0000256" key="2">
    <source>
        <dbReference type="ARBA" id="ARBA00004651"/>
    </source>
</evidence>
<feature type="domain" description="Histidine kinase" evidence="17">
    <location>
        <begin position="393"/>
        <end position="614"/>
    </location>
</feature>
<keyword evidence="9" id="KW-0418">Kinase</keyword>
<dbReference type="RefSeq" id="WP_092435045.1">
    <property type="nucleotide sequence ID" value="NZ_FMYP01000004.1"/>
</dbReference>
<feature type="domain" description="PAC" evidence="20">
    <location>
        <begin position="302"/>
        <end position="354"/>
    </location>
</feature>
<evidence type="ECO:0000256" key="11">
    <source>
        <dbReference type="ARBA" id="ARBA00022989"/>
    </source>
</evidence>
<dbReference type="EC" id="2.7.13.3" evidence="3"/>
<dbReference type="SUPFAM" id="SSF55874">
    <property type="entry name" value="ATPase domain of HSP90 chaperone/DNA topoisomerase II/histidine kinase"/>
    <property type="match status" value="1"/>
</dbReference>
<dbReference type="FunFam" id="1.10.287.130:FF:000002">
    <property type="entry name" value="Two-component osmosensing histidine kinase"/>
    <property type="match status" value="1"/>
</dbReference>
<evidence type="ECO:0000259" key="18">
    <source>
        <dbReference type="PROSITE" id="PS50110"/>
    </source>
</evidence>
<dbReference type="SMART" id="SM00448">
    <property type="entry name" value="REC"/>
    <property type="match status" value="1"/>
</dbReference>
<dbReference type="Gene3D" id="3.30.450.20">
    <property type="entry name" value="PAS domain"/>
    <property type="match status" value="3"/>
</dbReference>
<dbReference type="SUPFAM" id="SSF47226">
    <property type="entry name" value="Histidine-containing phosphotransfer domain, HPT domain"/>
    <property type="match status" value="1"/>
</dbReference>
<dbReference type="PANTHER" id="PTHR45339">
    <property type="entry name" value="HYBRID SIGNAL TRANSDUCTION HISTIDINE KINASE J"/>
    <property type="match status" value="1"/>
</dbReference>
<feature type="domain" description="PAS" evidence="19">
    <location>
        <begin position="1"/>
        <end position="59"/>
    </location>
</feature>
<keyword evidence="22" id="KW-1185">Reference proteome</keyword>
<accession>A0A1G6GXP8</accession>
<dbReference type="CDD" id="cd00130">
    <property type="entry name" value="PAS"/>
    <property type="match status" value="3"/>
</dbReference>
<dbReference type="SMART" id="SM00388">
    <property type="entry name" value="HisKA"/>
    <property type="match status" value="1"/>
</dbReference>
<comment type="subcellular location">
    <subcellularLocation>
        <location evidence="2">Cell membrane</location>
        <topology evidence="2">Multi-pass membrane protein</topology>
    </subcellularLocation>
</comment>
<keyword evidence="4" id="KW-1003">Cell membrane</keyword>
<name>A0A1G6GXP8_9BACT</name>
<dbReference type="Gene3D" id="1.10.287.130">
    <property type="match status" value="1"/>
</dbReference>
<evidence type="ECO:0000256" key="8">
    <source>
        <dbReference type="ARBA" id="ARBA00022741"/>
    </source>
</evidence>
<dbReference type="FunFam" id="3.30.565.10:FF:000010">
    <property type="entry name" value="Sensor histidine kinase RcsC"/>
    <property type="match status" value="1"/>
</dbReference>
<evidence type="ECO:0000256" key="15">
    <source>
        <dbReference type="ARBA" id="ARBA00068150"/>
    </source>
</evidence>
<dbReference type="InterPro" id="IPR001789">
    <property type="entry name" value="Sig_transdc_resp-reg_receiver"/>
</dbReference>
<dbReference type="STRING" id="1640674.SAMN05216323_100463"/>
<evidence type="ECO:0000256" key="6">
    <source>
        <dbReference type="ARBA" id="ARBA00022679"/>
    </source>
</evidence>
<keyword evidence="8" id="KW-0547">Nucleotide-binding</keyword>
<dbReference type="SMART" id="SM00086">
    <property type="entry name" value="PAC"/>
    <property type="match status" value="3"/>
</dbReference>
<dbReference type="SMART" id="SM00091">
    <property type="entry name" value="PAS"/>
    <property type="match status" value="3"/>
</dbReference>
<dbReference type="InterPro" id="IPR036890">
    <property type="entry name" value="HATPase_C_sf"/>
</dbReference>
<evidence type="ECO:0000256" key="5">
    <source>
        <dbReference type="ARBA" id="ARBA00022553"/>
    </source>
</evidence>
<dbReference type="Pfam" id="PF02518">
    <property type="entry name" value="HATPase_c"/>
    <property type="match status" value="1"/>
</dbReference>
<evidence type="ECO:0000256" key="4">
    <source>
        <dbReference type="ARBA" id="ARBA00022475"/>
    </source>
</evidence>
<dbReference type="InterPro" id="IPR000014">
    <property type="entry name" value="PAS"/>
</dbReference>
<dbReference type="OrthoDB" id="9796457at2"/>
<evidence type="ECO:0000259" key="20">
    <source>
        <dbReference type="PROSITE" id="PS50113"/>
    </source>
</evidence>
<comment type="subunit">
    <text evidence="14">At low DSF concentrations, interacts with RpfF.</text>
</comment>
<evidence type="ECO:0000256" key="16">
    <source>
        <dbReference type="PROSITE-ProRule" id="PRU00169"/>
    </source>
</evidence>
<reference evidence="21 22" key="1">
    <citation type="submission" date="2016-09" db="EMBL/GenBank/DDBJ databases">
        <authorList>
            <person name="Capua I."/>
            <person name="De Benedictis P."/>
            <person name="Joannis T."/>
            <person name="Lombin L.H."/>
            <person name="Cattoli G."/>
        </authorList>
    </citation>
    <scope>NUCLEOTIDE SEQUENCE [LARGE SCALE GENOMIC DNA]</scope>
    <source>
        <strain evidence="21 22">A7P-90m</strain>
    </source>
</reference>
<keyword evidence="13" id="KW-0472">Membrane</keyword>
<dbReference type="SUPFAM" id="SSF52172">
    <property type="entry name" value="CheY-like"/>
    <property type="match status" value="1"/>
</dbReference>
<evidence type="ECO:0000259" key="17">
    <source>
        <dbReference type="PROSITE" id="PS50109"/>
    </source>
</evidence>
<dbReference type="Gene3D" id="1.20.120.160">
    <property type="entry name" value="HPT domain"/>
    <property type="match status" value="1"/>
</dbReference>